<dbReference type="InterPro" id="IPR038071">
    <property type="entry name" value="UROD/MetE-like_sf"/>
</dbReference>
<comment type="caution">
    <text evidence="2">The sequence shown here is derived from an EMBL/GenBank/DDBJ whole genome shotgun (WGS) entry which is preliminary data.</text>
</comment>
<dbReference type="CDD" id="cd03311">
    <property type="entry name" value="CIMS_C_terminal_like"/>
    <property type="match status" value="1"/>
</dbReference>
<dbReference type="GO" id="GO:0008270">
    <property type="term" value="F:zinc ion binding"/>
    <property type="evidence" value="ECO:0007669"/>
    <property type="project" value="InterPro"/>
</dbReference>
<dbReference type="GO" id="GO:0003871">
    <property type="term" value="F:5-methyltetrahydropteroyltriglutamate-homocysteine S-methyltransferase activity"/>
    <property type="evidence" value="ECO:0007669"/>
    <property type="project" value="InterPro"/>
</dbReference>
<feature type="domain" description="Cobalamin-independent methionine synthase MetE C-terminal/archaeal" evidence="1">
    <location>
        <begin position="18"/>
        <end position="349"/>
    </location>
</feature>
<evidence type="ECO:0000313" key="3">
    <source>
        <dbReference type="Proteomes" id="UP001212997"/>
    </source>
</evidence>
<dbReference type="AlphaFoldDB" id="A0AAD5Y9D1"/>
<dbReference type="Gene3D" id="3.20.20.210">
    <property type="match status" value="1"/>
</dbReference>
<dbReference type="Pfam" id="PF01717">
    <property type="entry name" value="Meth_synt_2"/>
    <property type="match status" value="1"/>
</dbReference>
<dbReference type="PANTHER" id="PTHR43844:SF2">
    <property type="entry name" value="SYNTHASE, VITAMIN-B12 INDEPENDENT, PUTATIVE (AFU_ORTHOLOGUE AFUA_3G12060)-RELATED"/>
    <property type="match status" value="1"/>
</dbReference>
<accession>A0AAD5Y9D1</accession>
<evidence type="ECO:0000313" key="2">
    <source>
        <dbReference type="EMBL" id="KAJ3473476.1"/>
    </source>
</evidence>
<dbReference type="InterPro" id="IPR002629">
    <property type="entry name" value="Met_Synth_C/arc"/>
</dbReference>
<proteinExistence type="predicted"/>
<dbReference type="Proteomes" id="UP001212997">
    <property type="component" value="Unassembled WGS sequence"/>
</dbReference>
<dbReference type="SUPFAM" id="SSF51726">
    <property type="entry name" value="UROD/MetE-like"/>
    <property type="match status" value="1"/>
</dbReference>
<dbReference type="EMBL" id="JANAWD010001378">
    <property type="protein sequence ID" value="KAJ3473476.1"/>
    <property type="molecule type" value="Genomic_DNA"/>
</dbReference>
<evidence type="ECO:0000259" key="1">
    <source>
        <dbReference type="Pfam" id="PF01717"/>
    </source>
</evidence>
<protein>
    <recommendedName>
        <fullName evidence="1">Cobalamin-independent methionine synthase MetE C-terminal/archaeal domain-containing protein</fullName>
    </recommendedName>
</protein>
<name>A0AAD5Y9D1_9APHY</name>
<dbReference type="GO" id="GO:0009086">
    <property type="term" value="P:methionine biosynthetic process"/>
    <property type="evidence" value="ECO:0007669"/>
    <property type="project" value="InterPro"/>
</dbReference>
<gene>
    <name evidence="2" type="ORF">NLI96_g12983</name>
</gene>
<reference evidence="2" key="1">
    <citation type="submission" date="2022-07" db="EMBL/GenBank/DDBJ databases">
        <title>Genome Sequence of Physisporinus lineatus.</title>
        <authorList>
            <person name="Buettner E."/>
        </authorList>
    </citation>
    <scope>NUCLEOTIDE SEQUENCE</scope>
    <source>
        <strain evidence="2">VT162</strain>
    </source>
</reference>
<dbReference type="PANTHER" id="PTHR43844">
    <property type="entry name" value="METHIONINE SYNTHASE"/>
    <property type="match status" value="1"/>
</dbReference>
<sequence length="378" mass="42442">MSTTASQRTSAPLRAQHVGSLLRPAPVLEKREEATQGKCTPEELKAVQDAAIASVVQLQREVGIRSITDGEMRRNFFYEGMFEGLDGMTFEPNRPLEDFKGKIRRTKGIHTEDFKYLKSLVSPEEVKDLKVTVCAPVWLHVRHGSETTYDHSVYANDDEYFTDLLQAYREEFNELYDLGCRNIQIDDPSFCFFCAETMISAMEKAGIDHEAMLDFYIGKYNDLLRGRPKDLTVGVHMCRGNFRGMHYCEGGYERIAVKLFNELDVNCYLLEYDDERAGGLEPLRYLPAGKTVVLGMVSSKTGLLESVDALKARVEEAVKVICDGNPERTKEGALNQLCISPQCGFASVAEGNPISEEDERQKLTLVVETAKAIWGTGM</sequence>
<organism evidence="2 3">
    <name type="scientific">Meripilus lineatus</name>
    <dbReference type="NCBI Taxonomy" id="2056292"/>
    <lineage>
        <taxon>Eukaryota</taxon>
        <taxon>Fungi</taxon>
        <taxon>Dikarya</taxon>
        <taxon>Basidiomycota</taxon>
        <taxon>Agaricomycotina</taxon>
        <taxon>Agaricomycetes</taxon>
        <taxon>Polyporales</taxon>
        <taxon>Meripilaceae</taxon>
        <taxon>Meripilus</taxon>
    </lineage>
</organism>
<keyword evidence="3" id="KW-1185">Reference proteome</keyword>